<sequence>MPTRTRPARRIDRQSRVAKCWLWSYIETAAACTFSSRCRQLFPSGGSHLHISWAAITCGPFFRQSSSMTGKPSIVEWLFLPCRKLHERGRQGDERWFGRWDSSVQVSSRPLATLSAGIQFMRGEPVASEPQKVNLRHLETLSGAAAQAVAHPCKAKSATVPVMTMPKMKYSSHLRQTPEPPCRKNAPQAAGH</sequence>
<proteinExistence type="predicted"/>
<keyword evidence="5" id="KW-1185">Reference proteome</keyword>
<dbReference type="Proteomes" id="UP000295507">
    <property type="component" value="Unassembled WGS sequence"/>
</dbReference>
<feature type="region of interest" description="Disordered" evidence="1">
    <location>
        <begin position="170"/>
        <end position="192"/>
    </location>
</feature>
<comment type="caution">
    <text evidence="2">The sequence shown here is derived from an EMBL/GenBank/DDBJ whole genome shotgun (WGS) entry which is preliminary data.</text>
</comment>
<evidence type="ECO:0000313" key="5">
    <source>
        <dbReference type="Proteomes" id="UP000295547"/>
    </source>
</evidence>
<protein>
    <submittedName>
        <fullName evidence="2">Uncharacterized protein</fullName>
    </submittedName>
</protein>
<gene>
    <name evidence="3" type="ORF">EV129_101173</name>
    <name evidence="2" type="ORF">EV130_101665</name>
</gene>
<evidence type="ECO:0000313" key="2">
    <source>
        <dbReference type="EMBL" id="TCU31090.1"/>
    </source>
</evidence>
<accession>A0A4R3R7B6</accession>
<evidence type="ECO:0000313" key="3">
    <source>
        <dbReference type="EMBL" id="TCU40887.1"/>
    </source>
</evidence>
<evidence type="ECO:0000313" key="4">
    <source>
        <dbReference type="Proteomes" id="UP000295507"/>
    </source>
</evidence>
<dbReference type="AlphaFoldDB" id="A0A4R3R7B6"/>
<dbReference type="EMBL" id="SMBJ01000001">
    <property type="protein sequence ID" value="TCU31090.1"/>
    <property type="molecule type" value="Genomic_DNA"/>
</dbReference>
<dbReference type="Proteomes" id="UP000295547">
    <property type="component" value="Unassembled WGS sequence"/>
</dbReference>
<evidence type="ECO:0000256" key="1">
    <source>
        <dbReference type="SAM" id="MobiDB-lite"/>
    </source>
</evidence>
<dbReference type="EMBL" id="SMBK01000001">
    <property type="protein sequence ID" value="TCU40887.1"/>
    <property type="molecule type" value="Genomic_DNA"/>
</dbReference>
<organism evidence="2 5">
    <name type="scientific">Rhizobium azibense</name>
    <dbReference type="NCBI Taxonomy" id="1136135"/>
    <lineage>
        <taxon>Bacteria</taxon>
        <taxon>Pseudomonadati</taxon>
        <taxon>Pseudomonadota</taxon>
        <taxon>Alphaproteobacteria</taxon>
        <taxon>Hyphomicrobiales</taxon>
        <taxon>Rhizobiaceae</taxon>
        <taxon>Rhizobium/Agrobacterium group</taxon>
        <taxon>Rhizobium</taxon>
    </lineage>
</organism>
<reference evidence="4 5" key="1">
    <citation type="submission" date="2019-03" db="EMBL/GenBank/DDBJ databases">
        <title>Genomic Encyclopedia of Type Strains, Phase IV (KMG-V): Genome sequencing to study the core and pangenomes of soil and plant-associated prokaryotes.</title>
        <authorList>
            <person name="Whitman W."/>
        </authorList>
    </citation>
    <scope>NUCLEOTIDE SEQUENCE [LARGE SCALE GENOMIC DNA]</scope>
    <source>
        <strain evidence="2 5">Gr42</strain>
        <strain evidence="3 4">IE4868</strain>
    </source>
</reference>
<name>A0A4R3R7B6_9HYPH</name>